<feature type="region of interest" description="Disordered" evidence="1">
    <location>
        <begin position="62"/>
        <end position="87"/>
    </location>
</feature>
<sequence length="1062" mass="110974">QSGIHVGINYGGNVTVIGNAFGGPEDLAVVNECKSLKDDNDVALLHEMRSLKMWTKPVSEDRNSYHDKTARPAGYGGGGGGGGGTAAAVNPLPSLESLAQRLPTWATRGVGGGGARGQQSRRVAGSARPPPAALLQRTCYTFPQASWDPTAHQYYAMGNTFGYDVTCGGANLSSYGFAAAAAEPPIRILLGACGDIRNLLVTAYAVRGRRDGGGAAVDPAAHAGAADSTNSNGGNRRRRIVFTLNDGNVAMLARNVVMLHMASELCAPVSAILAVWACHGLTAAHAELLSRSIHTLANDPWPVWLTASTRLDPSPTAPEAEAAEAVEAEALLRAAFASWASCTLQLSDLLVMRQQLLGGRRSVVAEATRVGAVELSMEALKAQLGEEAAEALRQDVREYIYTGSLRPGDDCSGGRGSKGSAAVTNKSLPEPLVAANPTLLLAPELQYTVYFSSSIFRALPLAALSGTATARLTAALAPQLDAVAQGLRDGDISVHLVPGDILAAMLAEAPVPSPAQQPPPASDIPDIDVAAAVAPTSAAASLALQYDFIDCSNVADYVSLQSLLQSAAPLLAHHAHARLRAESLTMYRRHVEKDPGLTVAEFVSGQIRLSLPAFQELLGLRLQEAEAEVWPGRGVRTVWAVQQDQRSTVTANDHDFSSKVNAIKDSGREGGADADGGRDTGALGNSWLTAPRLLLELLPACKALLLPEGLGPAGTAPTSAPLALVHLLKLAVAPPAVEPLVRALVRCDPTGAASLFKWELTLHAQLQAAGDSSRLPKVRRLTYEARPGWNLVGCNHLPLLLAFSRVPLAPGSPLKVAGPCGSRFIASAAVSSSSASKGPVKQLMAAFAWDEDTATAHLMLPESLLEQCATWFVTLCAEWEDLDRKGSGGGGGGCIKLSPVGASARLASLKSELAEGAAAPVRWRSLGRPGLFDNQNMGLLDRIGRDVLDAQKRPQPWDSDVQVSLKAGSATVDVLAPGPLPAGDQATVTASLENSRFVVQVKPKQGGCRGSGGSGGGGILHTEEFVVQLPKDDDLSYGKPFDIRLSRKLGLLSARVNLLTAN</sequence>
<dbReference type="InterPro" id="IPR027974">
    <property type="entry name" value="DUF4470"/>
</dbReference>
<comment type="caution">
    <text evidence="3">The sequence shown here is derived from an EMBL/GenBank/DDBJ whole genome shotgun (WGS) entry which is preliminary data.</text>
</comment>
<dbReference type="Pfam" id="PF14737">
    <property type="entry name" value="DUF4470"/>
    <property type="match status" value="1"/>
</dbReference>
<feature type="non-terminal residue" evidence="3">
    <location>
        <position position="1"/>
    </location>
</feature>
<gene>
    <name evidence="3" type="ORF">Vretifemale_17657</name>
</gene>
<accession>A0A8J4FYZ4</accession>
<dbReference type="OrthoDB" id="2335338at2759"/>
<reference evidence="3" key="1">
    <citation type="journal article" date="2021" name="Proc. Natl. Acad. Sci. U.S.A.">
        <title>Three genomes in the algal genus Volvox reveal the fate of a haploid sex-determining region after a transition to homothallism.</title>
        <authorList>
            <person name="Yamamoto K."/>
            <person name="Hamaji T."/>
            <person name="Kawai-Toyooka H."/>
            <person name="Matsuzaki R."/>
            <person name="Takahashi F."/>
            <person name="Nishimura Y."/>
            <person name="Kawachi M."/>
            <person name="Noguchi H."/>
            <person name="Minakuchi Y."/>
            <person name="Umen J.G."/>
            <person name="Toyoda A."/>
            <person name="Nozaki H."/>
        </authorList>
    </citation>
    <scope>NUCLEOTIDE SEQUENCE</scope>
    <source>
        <strain evidence="3">NIES-3786</strain>
    </source>
</reference>
<dbReference type="AlphaFoldDB" id="A0A8J4FYZ4"/>
<organism evidence="3 4">
    <name type="scientific">Volvox reticuliferus</name>
    <dbReference type="NCBI Taxonomy" id="1737510"/>
    <lineage>
        <taxon>Eukaryota</taxon>
        <taxon>Viridiplantae</taxon>
        <taxon>Chlorophyta</taxon>
        <taxon>core chlorophytes</taxon>
        <taxon>Chlorophyceae</taxon>
        <taxon>CS clade</taxon>
        <taxon>Chlamydomonadales</taxon>
        <taxon>Volvocaceae</taxon>
        <taxon>Volvox</taxon>
    </lineage>
</organism>
<dbReference type="EMBL" id="BNCP01000053">
    <property type="protein sequence ID" value="GIL89933.1"/>
    <property type="molecule type" value="Genomic_DNA"/>
</dbReference>
<proteinExistence type="predicted"/>
<feature type="compositionally biased region" description="Gly residues" evidence="1">
    <location>
        <begin position="74"/>
        <end position="85"/>
    </location>
</feature>
<feature type="domain" description="DUF4470" evidence="2">
    <location>
        <begin position="182"/>
        <end position="268"/>
    </location>
</feature>
<feature type="region of interest" description="Disordered" evidence="1">
    <location>
        <begin position="108"/>
        <end position="128"/>
    </location>
</feature>
<evidence type="ECO:0000313" key="4">
    <source>
        <dbReference type="Proteomes" id="UP000747110"/>
    </source>
</evidence>
<name>A0A8J4FYZ4_9CHLO</name>
<protein>
    <recommendedName>
        <fullName evidence="2">DUF4470 domain-containing protein</fullName>
    </recommendedName>
</protein>
<dbReference type="Proteomes" id="UP000747110">
    <property type="component" value="Unassembled WGS sequence"/>
</dbReference>
<evidence type="ECO:0000256" key="1">
    <source>
        <dbReference type="SAM" id="MobiDB-lite"/>
    </source>
</evidence>
<evidence type="ECO:0000313" key="3">
    <source>
        <dbReference type="EMBL" id="GIL89933.1"/>
    </source>
</evidence>
<keyword evidence="4" id="KW-1185">Reference proteome</keyword>
<evidence type="ECO:0000259" key="2">
    <source>
        <dbReference type="Pfam" id="PF14737"/>
    </source>
</evidence>